<dbReference type="EMBL" id="JACHDZ010000001">
    <property type="protein sequence ID" value="MBB5342271.1"/>
    <property type="molecule type" value="Genomic_DNA"/>
</dbReference>
<dbReference type="PANTHER" id="PTHR43877:SF2">
    <property type="entry name" value="AMINOALKYLPHOSPHONATE N-ACETYLTRANSFERASE-RELATED"/>
    <property type="match status" value="1"/>
</dbReference>
<dbReference type="InterPro" id="IPR000182">
    <property type="entry name" value="GNAT_dom"/>
</dbReference>
<reference evidence="4 5" key="1">
    <citation type="submission" date="2020-08" db="EMBL/GenBank/DDBJ databases">
        <title>Genomic Encyclopedia of Type Strains, Phase IV (KMG-V): Genome sequencing to study the core and pangenomes of soil and plant-associated prokaryotes.</title>
        <authorList>
            <person name="Whitman W."/>
        </authorList>
    </citation>
    <scope>NUCLEOTIDE SEQUENCE [LARGE SCALE GENOMIC DNA]</scope>
    <source>
        <strain evidence="4 5">M8US30</strain>
    </source>
</reference>
<accession>A0A7W8N393</accession>
<dbReference type="InterPro" id="IPR016181">
    <property type="entry name" value="Acyl_CoA_acyltransferase"/>
</dbReference>
<dbReference type="Proteomes" id="UP000569092">
    <property type="component" value="Unassembled WGS sequence"/>
</dbReference>
<dbReference type="PROSITE" id="PS51186">
    <property type="entry name" value="GNAT"/>
    <property type="match status" value="1"/>
</dbReference>
<dbReference type="PANTHER" id="PTHR43877">
    <property type="entry name" value="AMINOALKYLPHOSPHONATE N-ACETYLTRANSFERASE-RELATED-RELATED"/>
    <property type="match status" value="1"/>
</dbReference>
<protein>
    <submittedName>
        <fullName evidence="4">N-acetylglutamate synthase-like GNAT family acetyltransferase</fullName>
    </submittedName>
</protein>
<organism evidence="4 5">
    <name type="scientific">Tunturiibacter lichenicola</name>
    <dbReference type="NCBI Taxonomy" id="2051959"/>
    <lineage>
        <taxon>Bacteria</taxon>
        <taxon>Pseudomonadati</taxon>
        <taxon>Acidobacteriota</taxon>
        <taxon>Terriglobia</taxon>
        <taxon>Terriglobales</taxon>
        <taxon>Acidobacteriaceae</taxon>
        <taxon>Tunturiibacter</taxon>
    </lineage>
</organism>
<comment type="caution">
    <text evidence="4">The sequence shown here is derived from an EMBL/GenBank/DDBJ whole genome shotgun (WGS) entry which is preliminary data.</text>
</comment>
<dbReference type="InterPro" id="IPR050832">
    <property type="entry name" value="Bact_Acetyltransf"/>
</dbReference>
<name>A0A7W8N393_9BACT</name>
<evidence type="ECO:0000259" key="3">
    <source>
        <dbReference type="PROSITE" id="PS51186"/>
    </source>
</evidence>
<dbReference type="Gene3D" id="3.40.630.30">
    <property type="match status" value="1"/>
</dbReference>
<sequence length="163" mass="18128">MNNTALEFKIREFEPGDEIAFRLLNEEWITREFVLEPKDVYSLSDPQATILDHGGRIFFAIQNGETVGCCALVAMKPGEFEVAKMAVTQACQGTGIGRRLLQAVVDEARTSGATRLYLETNHKLTPAIHLYEAVGFKRLPPDRVVPSPYARADVSMELSFPTP</sequence>
<keyword evidence="1" id="KW-0808">Transferase</keyword>
<dbReference type="SUPFAM" id="SSF55729">
    <property type="entry name" value="Acyl-CoA N-acyltransferases (Nat)"/>
    <property type="match status" value="1"/>
</dbReference>
<keyword evidence="2" id="KW-0012">Acyltransferase</keyword>
<evidence type="ECO:0000256" key="1">
    <source>
        <dbReference type="ARBA" id="ARBA00022679"/>
    </source>
</evidence>
<proteinExistence type="predicted"/>
<dbReference type="GO" id="GO:0016747">
    <property type="term" value="F:acyltransferase activity, transferring groups other than amino-acyl groups"/>
    <property type="evidence" value="ECO:0007669"/>
    <property type="project" value="InterPro"/>
</dbReference>
<dbReference type="AlphaFoldDB" id="A0A7W8N393"/>
<dbReference type="Pfam" id="PF00583">
    <property type="entry name" value="Acetyltransf_1"/>
    <property type="match status" value="1"/>
</dbReference>
<gene>
    <name evidence="4" type="ORF">HDF10_000221</name>
</gene>
<feature type="domain" description="N-acetyltransferase" evidence="3">
    <location>
        <begin position="8"/>
        <end position="161"/>
    </location>
</feature>
<evidence type="ECO:0000256" key="2">
    <source>
        <dbReference type="ARBA" id="ARBA00023315"/>
    </source>
</evidence>
<dbReference type="CDD" id="cd04301">
    <property type="entry name" value="NAT_SF"/>
    <property type="match status" value="1"/>
</dbReference>
<evidence type="ECO:0000313" key="4">
    <source>
        <dbReference type="EMBL" id="MBB5342271.1"/>
    </source>
</evidence>
<evidence type="ECO:0000313" key="5">
    <source>
        <dbReference type="Proteomes" id="UP000569092"/>
    </source>
</evidence>